<sequence>MKGDPPGPRNHPGVTPPNSVRGQSECRERSGIVTLLNLLLSNPLPLRSAVASTPYAIGIACMNVMLARSVIMDSQLPNVD</sequence>
<proteinExistence type="predicted"/>
<dbReference type="Proteomes" id="UP000001485">
    <property type="component" value="Chromosome"/>
</dbReference>
<reference evidence="3" key="1">
    <citation type="submission" date="2009-03" db="EMBL/GenBank/DDBJ databases">
        <title>Complete genome sequence of Edwardsiella ictaluri 93-146.</title>
        <authorList>
            <person name="Williams M.L."/>
            <person name="Gillaspy A.F."/>
            <person name="Dyer D.W."/>
            <person name="Thune R.L."/>
            <person name="Waldbieser G.C."/>
            <person name="Schuster S.C."/>
            <person name="Gipson J."/>
            <person name="Zaitshik J."/>
            <person name="Landry C."/>
            <person name="Lawrence M.L."/>
        </authorList>
    </citation>
    <scope>NUCLEOTIDE SEQUENCE [LARGE SCALE GENOMIC DNA]</scope>
    <source>
        <strain evidence="3">93-146</strain>
    </source>
</reference>
<evidence type="ECO:0000313" key="3">
    <source>
        <dbReference type="Proteomes" id="UP000001485"/>
    </source>
</evidence>
<feature type="region of interest" description="Disordered" evidence="1">
    <location>
        <begin position="1"/>
        <end position="25"/>
    </location>
</feature>
<dbReference type="EMBL" id="CP001600">
    <property type="protein sequence ID" value="ACR68524.2"/>
    <property type="molecule type" value="Genomic_DNA"/>
</dbReference>
<evidence type="ECO:0000313" key="2">
    <source>
        <dbReference type="EMBL" id="ACR68524.2"/>
    </source>
</evidence>
<dbReference type="HOGENOM" id="CLU_2584152_0_0_6"/>
<evidence type="ECO:0000256" key="1">
    <source>
        <dbReference type="SAM" id="MobiDB-lite"/>
    </source>
</evidence>
<keyword evidence="2" id="KW-0449">Lipoprotein</keyword>
<protein>
    <submittedName>
        <fullName evidence="2">Lipoprotein, putative</fullName>
    </submittedName>
</protein>
<dbReference type="AlphaFoldDB" id="C5BD29"/>
<name>C5BD29_EDWI9</name>
<gene>
    <name evidence="2" type="ordered locus">NT01EI_1333</name>
</gene>
<reference evidence="2 3" key="2">
    <citation type="journal article" date="2012" name="J. Bacteriol.">
        <title>Genome Sequence of Edwardsiella ictaluri 93-146, a Strain Associated with a Natural Channel Catfish Outbreak of Enteric Septicemia of Catfish.</title>
        <authorList>
            <person name="Williams M.L."/>
            <person name="Gillaspy A.F."/>
            <person name="Dyer D.W."/>
            <person name="Thune R.L."/>
            <person name="Waldbieser G.C."/>
            <person name="Schuster S.C."/>
            <person name="Gipson J."/>
            <person name="Zaitshik J."/>
            <person name="Landry C."/>
            <person name="Banes M.M."/>
            <person name="Lawrence M.L."/>
        </authorList>
    </citation>
    <scope>NUCLEOTIDE SEQUENCE [LARGE SCALE GENOMIC DNA]</scope>
    <source>
        <strain evidence="2 3">93-146</strain>
    </source>
</reference>
<organism evidence="2 3">
    <name type="scientific">Edwardsiella ictaluri (strain 93-146)</name>
    <dbReference type="NCBI Taxonomy" id="634503"/>
    <lineage>
        <taxon>Bacteria</taxon>
        <taxon>Pseudomonadati</taxon>
        <taxon>Pseudomonadota</taxon>
        <taxon>Gammaproteobacteria</taxon>
        <taxon>Enterobacterales</taxon>
        <taxon>Hafniaceae</taxon>
        <taxon>Edwardsiella</taxon>
    </lineage>
</organism>
<accession>C5BD29</accession>
<dbReference type="KEGG" id="eic:NT01EI_1333"/>